<dbReference type="Pfam" id="PF00078">
    <property type="entry name" value="RVT_1"/>
    <property type="match status" value="1"/>
</dbReference>
<proteinExistence type="predicted"/>
<dbReference type="Proteomes" id="UP000701853">
    <property type="component" value="Chromosome 5"/>
</dbReference>
<dbReference type="SUPFAM" id="SSF56672">
    <property type="entry name" value="DNA/RNA polymerases"/>
    <property type="match status" value="1"/>
</dbReference>
<organism evidence="3 4">
    <name type="scientific">Gossypium anomalum</name>
    <dbReference type="NCBI Taxonomy" id="47600"/>
    <lineage>
        <taxon>Eukaryota</taxon>
        <taxon>Viridiplantae</taxon>
        <taxon>Streptophyta</taxon>
        <taxon>Embryophyta</taxon>
        <taxon>Tracheophyta</taxon>
        <taxon>Spermatophyta</taxon>
        <taxon>Magnoliopsida</taxon>
        <taxon>eudicotyledons</taxon>
        <taxon>Gunneridae</taxon>
        <taxon>Pentapetalae</taxon>
        <taxon>rosids</taxon>
        <taxon>malvids</taxon>
        <taxon>Malvales</taxon>
        <taxon>Malvaceae</taxon>
        <taxon>Malvoideae</taxon>
        <taxon>Gossypium</taxon>
    </lineage>
</organism>
<dbReference type="Pfam" id="PF07727">
    <property type="entry name" value="RVT_2"/>
    <property type="match status" value="1"/>
</dbReference>
<feature type="domain" description="Reverse transcriptase Ty1/copia-type" evidence="2">
    <location>
        <begin position="54"/>
        <end position="277"/>
    </location>
</feature>
<gene>
    <name evidence="3" type="ORF">CXB51_010608</name>
</gene>
<dbReference type="PANTHER" id="PTHR11439">
    <property type="entry name" value="GAG-POL-RELATED RETROTRANSPOSON"/>
    <property type="match status" value="1"/>
</dbReference>
<keyword evidence="4" id="KW-1185">Reference proteome</keyword>
<evidence type="ECO:0000259" key="2">
    <source>
        <dbReference type="Pfam" id="PF07727"/>
    </source>
</evidence>
<accession>A0A8J6D322</accession>
<dbReference type="InterPro" id="IPR043502">
    <property type="entry name" value="DNA/RNA_pol_sf"/>
</dbReference>
<dbReference type="InterPro" id="IPR013103">
    <property type="entry name" value="RVT_2"/>
</dbReference>
<feature type="domain" description="Reverse transcriptase" evidence="1">
    <location>
        <begin position="479"/>
        <end position="565"/>
    </location>
</feature>
<evidence type="ECO:0000259" key="1">
    <source>
        <dbReference type="Pfam" id="PF00078"/>
    </source>
</evidence>
<dbReference type="EMBL" id="JAHUZN010000005">
    <property type="protein sequence ID" value="KAG8493191.1"/>
    <property type="molecule type" value="Genomic_DNA"/>
</dbReference>
<comment type="caution">
    <text evidence="3">The sequence shown here is derived from an EMBL/GenBank/DDBJ whole genome shotgun (WGS) entry which is preliminary data.</text>
</comment>
<name>A0A8J6D322_9ROSI</name>
<dbReference type="AlphaFoldDB" id="A0A8J6D322"/>
<evidence type="ECO:0000313" key="4">
    <source>
        <dbReference type="Proteomes" id="UP000701853"/>
    </source>
</evidence>
<protein>
    <recommendedName>
        <fullName evidence="5">Reverse transcriptase Ty1/copia-type domain-containing protein</fullName>
    </recommendedName>
</protein>
<dbReference type="PANTHER" id="PTHR11439:SF503">
    <property type="entry name" value="CYSTEINE-RICH RLK (RECEPTOR-LIKE PROTEIN KINASE) 8"/>
    <property type="match status" value="1"/>
</dbReference>
<reference evidence="3 4" key="1">
    <citation type="journal article" date="2021" name="bioRxiv">
        <title>The Gossypium anomalum genome as a resource for cotton improvement and evolutionary analysis of hybrid incompatibility.</title>
        <authorList>
            <person name="Grover C.E."/>
            <person name="Yuan D."/>
            <person name="Arick M.A."/>
            <person name="Miller E.R."/>
            <person name="Hu G."/>
            <person name="Peterson D.G."/>
            <person name="Wendel J.F."/>
            <person name="Udall J.A."/>
        </authorList>
    </citation>
    <scope>NUCLEOTIDE SEQUENCE [LARGE SCALE GENOMIC DNA]</scope>
    <source>
        <strain evidence="3">JFW-Udall</strain>
        <tissue evidence="3">Leaf</tissue>
    </source>
</reference>
<sequence length="627" mass="71607">MDNNDMPVRGTRPLSDIYERAEVAAVEPSSFEEAEAHQGWKQAMINEMSMIDKNQTWELVARPANRKVIGMKWVFRAKHNVDGSLNKLKSWLVVKGFSKKYGIDYFETFPPVARLDIIRLLVALAAQKQWKIHQLDPKGFKVAGKEDSVYKLKKALYGLKEELRAWYERIDKCLASLGFERSISEPTLYVKKKGDETQLIVSLYMDDLLVIGGNNRMLADFKGKMEQMFEMSDLGQMSYFLGIEVSQIQQGIFLSQKAFFLMILNKFSMPNYKATTTLVAVGEKLSSQGDFEKVDDTTYRSLVGCLLNLTATRPDIMFTVSLLSRFMHCCNVKHLQAAKRVLRYIKGTLSFEMKFTKVKSMKLLGYADSDWTRLIDDKKSTSSYLFTIGSAIFCWSSKKQNVVAQSTGEAESMQVSSLEAQVFVDFFHPSFLVPSLCLEVIELEVKNALDGMSQLKAPGVHGLHVKFFPSQWAIIGSSVHYVTGNVTPDFKPTRRVDQGDPLSPYLFVLRMERLGHCIQQARDEGKWQPLRLSNNGPGLTHLFFADDLVYFYRAKMDHTNVVKDIIMQFCYFSRHKCVRDLPREVIRYITGIIPPRDDARVDQIGWKLMENGKCTMSSGYRKVTQDV</sequence>
<dbReference type="CDD" id="cd09272">
    <property type="entry name" value="RNase_HI_RT_Ty1"/>
    <property type="match status" value="1"/>
</dbReference>
<evidence type="ECO:0008006" key="5">
    <source>
        <dbReference type="Google" id="ProtNLM"/>
    </source>
</evidence>
<evidence type="ECO:0000313" key="3">
    <source>
        <dbReference type="EMBL" id="KAG8493191.1"/>
    </source>
</evidence>
<dbReference type="InterPro" id="IPR000477">
    <property type="entry name" value="RT_dom"/>
</dbReference>
<dbReference type="OrthoDB" id="547913at2759"/>